<dbReference type="AlphaFoldDB" id="A0A0B6YPU0"/>
<evidence type="ECO:0000256" key="9">
    <source>
        <dbReference type="ARBA" id="ARBA00023286"/>
    </source>
</evidence>
<accession>A0A0B6YPU0</accession>
<keyword evidence="8" id="KW-0325">Glycoprotein</keyword>
<evidence type="ECO:0000256" key="3">
    <source>
        <dbReference type="ARBA" id="ARBA00022692"/>
    </source>
</evidence>
<gene>
    <name evidence="12" type="primary">ORF32483</name>
</gene>
<evidence type="ECO:0000256" key="6">
    <source>
        <dbReference type="ARBA" id="ARBA00023136"/>
    </source>
</evidence>
<evidence type="ECO:0000259" key="11">
    <source>
        <dbReference type="SMART" id="SM00918"/>
    </source>
</evidence>
<dbReference type="EMBL" id="HACG01011398">
    <property type="protein sequence ID" value="CEK58263.1"/>
    <property type="molecule type" value="Transcribed_RNA"/>
</dbReference>
<name>A0A0B6YPU0_9EUPU</name>
<proteinExistence type="predicted"/>
<evidence type="ECO:0000256" key="5">
    <source>
        <dbReference type="ARBA" id="ARBA00023065"/>
    </source>
</evidence>
<feature type="non-terminal residue" evidence="12">
    <location>
        <position position="124"/>
    </location>
</feature>
<keyword evidence="10" id="KW-0407">Ion channel</keyword>
<keyword evidence="3" id="KW-0812">Transmembrane</keyword>
<organism evidence="12">
    <name type="scientific">Arion vulgaris</name>
    <dbReference type="NCBI Taxonomy" id="1028688"/>
    <lineage>
        <taxon>Eukaryota</taxon>
        <taxon>Metazoa</taxon>
        <taxon>Spiralia</taxon>
        <taxon>Lophotrochozoa</taxon>
        <taxon>Mollusca</taxon>
        <taxon>Gastropoda</taxon>
        <taxon>Heterobranchia</taxon>
        <taxon>Euthyneura</taxon>
        <taxon>Panpulmonata</taxon>
        <taxon>Eupulmonata</taxon>
        <taxon>Stylommatophora</taxon>
        <taxon>Helicina</taxon>
        <taxon>Arionoidea</taxon>
        <taxon>Arionidae</taxon>
        <taxon>Arion</taxon>
    </lineage>
</organism>
<evidence type="ECO:0000256" key="2">
    <source>
        <dbReference type="ARBA" id="ARBA00022448"/>
    </source>
</evidence>
<keyword evidence="9" id="KW-1071">Ligand-gated ion channel</keyword>
<keyword evidence="6" id="KW-0472">Membrane</keyword>
<protein>
    <recommendedName>
        <fullName evidence="11">Ionotropic glutamate receptor L-glutamate and glycine-binding domain-containing protein</fullName>
    </recommendedName>
</protein>
<reference evidence="12" key="1">
    <citation type="submission" date="2014-12" db="EMBL/GenBank/DDBJ databases">
        <title>Insight into the proteome of Arion vulgaris.</title>
        <authorList>
            <person name="Aradska J."/>
            <person name="Bulat T."/>
            <person name="Smidak R."/>
            <person name="Sarate P."/>
            <person name="Gangsoo J."/>
            <person name="Sialana F."/>
            <person name="Bilban M."/>
            <person name="Lubec G."/>
        </authorList>
    </citation>
    <scope>NUCLEOTIDE SEQUENCE</scope>
    <source>
        <tissue evidence="12">Skin</tissue>
    </source>
</reference>
<dbReference type="SUPFAM" id="SSF53850">
    <property type="entry name" value="Periplasmic binding protein-like II"/>
    <property type="match status" value="1"/>
</dbReference>
<feature type="non-terminal residue" evidence="12">
    <location>
        <position position="1"/>
    </location>
</feature>
<evidence type="ECO:0000256" key="4">
    <source>
        <dbReference type="ARBA" id="ARBA00022989"/>
    </source>
</evidence>
<evidence type="ECO:0000256" key="1">
    <source>
        <dbReference type="ARBA" id="ARBA00004141"/>
    </source>
</evidence>
<dbReference type="Gene3D" id="3.40.190.10">
    <property type="entry name" value="Periplasmic binding protein-like II"/>
    <property type="match status" value="1"/>
</dbReference>
<evidence type="ECO:0000256" key="8">
    <source>
        <dbReference type="ARBA" id="ARBA00023180"/>
    </source>
</evidence>
<comment type="subcellular location">
    <subcellularLocation>
        <location evidence="1">Membrane</location>
        <topology evidence="1">Multi-pass membrane protein</topology>
    </subcellularLocation>
</comment>
<evidence type="ECO:0000313" key="12">
    <source>
        <dbReference type="EMBL" id="CEK58263.1"/>
    </source>
</evidence>
<keyword evidence="5" id="KW-0406">Ion transport</keyword>
<dbReference type="Pfam" id="PF10613">
    <property type="entry name" value="Lig_chan-Glu_bd"/>
    <property type="match status" value="1"/>
</dbReference>
<dbReference type="GO" id="GO:0015276">
    <property type="term" value="F:ligand-gated monoatomic ion channel activity"/>
    <property type="evidence" value="ECO:0007669"/>
    <property type="project" value="InterPro"/>
</dbReference>
<evidence type="ECO:0000256" key="7">
    <source>
        <dbReference type="ARBA" id="ARBA00023170"/>
    </source>
</evidence>
<sequence length="124" mass="14511">ANYTLYLYNHGGEKMYTLLAKWNPHTELRLNVTDSEPDSQAMNQMGIFRETVRIVVVEERPFVMPISNEFARLSHADNDRYEGFTIDLIKRLSMELNFKYTIYRSPHNRYGADVENGWDGMVGE</sequence>
<feature type="domain" description="Ionotropic glutamate receptor L-glutamate and glycine-binding" evidence="11">
    <location>
        <begin position="61"/>
        <end position="124"/>
    </location>
</feature>
<keyword evidence="7" id="KW-0675">Receptor</keyword>
<dbReference type="SMART" id="SM00918">
    <property type="entry name" value="Lig_chan-Glu_bd"/>
    <property type="match status" value="1"/>
</dbReference>
<keyword evidence="2" id="KW-0813">Transport</keyword>
<dbReference type="GO" id="GO:0016020">
    <property type="term" value="C:membrane"/>
    <property type="evidence" value="ECO:0007669"/>
    <property type="project" value="UniProtKB-SubCell"/>
</dbReference>
<keyword evidence="4" id="KW-1133">Transmembrane helix</keyword>
<evidence type="ECO:0000256" key="10">
    <source>
        <dbReference type="ARBA" id="ARBA00023303"/>
    </source>
</evidence>
<dbReference type="InterPro" id="IPR019594">
    <property type="entry name" value="Glu/Gly-bd"/>
</dbReference>